<name>A0ABV8TGW4_9ACTN</name>
<dbReference type="EMBL" id="JBHSDP010000017">
    <property type="protein sequence ID" value="MFC4329844.1"/>
    <property type="molecule type" value="Genomic_DNA"/>
</dbReference>
<evidence type="ECO:0000313" key="2">
    <source>
        <dbReference type="EMBL" id="MFC4329844.1"/>
    </source>
</evidence>
<dbReference type="GO" id="GO:0016746">
    <property type="term" value="F:acyltransferase activity"/>
    <property type="evidence" value="ECO:0007669"/>
    <property type="project" value="UniProtKB-KW"/>
</dbReference>
<gene>
    <name evidence="2" type="ORF">ACFPC0_18965</name>
</gene>
<dbReference type="PROSITE" id="PS51186">
    <property type="entry name" value="GNAT"/>
    <property type="match status" value="1"/>
</dbReference>
<keyword evidence="3" id="KW-1185">Reference proteome</keyword>
<dbReference type="InterPro" id="IPR016181">
    <property type="entry name" value="Acyl_CoA_acyltransferase"/>
</dbReference>
<keyword evidence="2" id="KW-0012">Acyltransferase</keyword>
<feature type="domain" description="N-acetyltransferase" evidence="1">
    <location>
        <begin position="170"/>
        <end position="309"/>
    </location>
</feature>
<sequence>MRPLRGREELDLFTRLPYGLNAELADDLATGRRRPEWMWVALRGDRLVARAAWWSRPGGGAPLVLDILDIEDDVPEPGPDRLDIAERLLRTALAAMVGDGAQPPDYSRFVPPDWREDALPRRIVEDRMAVLERTGARLFVERLRLEWRPGTPVAGPGGRLAFRPPHDSGELVSLMTSAMDGTLDAHGRADLTRMSPREAALKHYEEELALYSSPRDWWRVATLPQGEPVGFVLPAHNGYNPIIAYIAVLPGHRGNGYIDGLLAEGTRVLAEQDVPRIRASTDLGNVPMANAFRRAGYVNFEREINMTWN</sequence>
<organism evidence="2 3">
    <name type="scientific">Streptomyces andamanensis</name>
    <dbReference type="NCBI Taxonomy" id="1565035"/>
    <lineage>
        <taxon>Bacteria</taxon>
        <taxon>Bacillati</taxon>
        <taxon>Actinomycetota</taxon>
        <taxon>Actinomycetes</taxon>
        <taxon>Kitasatosporales</taxon>
        <taxon>Streptomycetaceae</taxon>
        <taxon>Streptomyces</taxon>
    </lineage>
</organism>
<dbReference type="RefSeq" id="WP_381740559.1">
    <property type="nucleotide sequence ID" value="NZ_JBHSDP010000017.1"/>
</dbReference>
<comment type="caution">
    <text evidence="2">The sequence shown here is derived from an EMBL/GenBank/DDBJ whole genome shotgun (WGS) entry which is preliminary data.</text>
</comment>
<dbReference type="CDD" id="cd04301">
    <property type="entry name" value="NAT_SF"/>
    <property type="match status" value="1"/>
</dbReference>
<evidence type="ECO:0000259" key="1">
    <source>
        <dbReference type="PROSITE" id="PS51186"/>
    </source>
</evidence>
<reference evidence="3" key="1">
    <citation type="journal article" date="2019" name="Int. J. Syst. Evol. Microbiol.">
        <title>The Global Catalogue of Microorganisms (GCM) 10K type strain sequencing project: providing services to taxonomists for standard genome sequencing and annotation.</title>
        <authorList>
            <consortium name="The Broad Institute Genomics Platform"/>
            <consortium name="The Broad Institute Genome Sequencing Center for Infectious Disease"/>
            <person name="Wu L."/>
            <person name="Ma J."/>
        </authorList>
    </citation>
    <scope>NUCLEOTIDE SEQUENCE [LARGE SCALE GENOMIC DNA]</scope>
    <source>
        <strain evidence="3">PCU 347</strain>
    </source>
</reference>
<evidence type="ECO:0000313" key="3">
    <source>
        <dbReference type="Proteomes" id="UP001595824"/>
    </source>
</evidence>
<dbReference type="Proteomes" id="UP001595824">
    <property type="component" value="Unassembled WGS sequence"/>
</dbReference>
<keyword evidence="2" id="KW-0808">Transferase</keyword>
<dbReference type="Pfam" id="PF00583">
    <property type="entry name" value="Acetyltransf_1"/>
    <property type="match status" value="1"/>
</dbReference>
<accession>A0ABV8TGW4</accession>
<dbReference type="Gene3D" id="3.40.630.30">
    <property type="match status" value="1"/>
</dbReference>
<dbReference type="SUPFAM" id="SSF55729">
    <property type="entry name" value="Acyl-CoA N-acyltransferases (Nat)"/>
    <property type="match status" value="1"/>
</dbReference>
<dbReference type="EC" id="2.3.-.-" evidence="2"/>
<protein>
    <submittedName>
        <fullName evidence="2">GNAT family N-acetyltransferase</fullName>
        <ecNumber evidence="2">2.3.-.-</ecNumber>
    </submittedName>
</protein>
<dbReference type="InterPro" id="IPR000182">
    <property type="entry name" value="GNAT_dom"/>
</dbReference>
<proteinExistence type="predicted"/>